<evidence type="ECO:0000313" key="2">
    <source>
        <dbReference type="Proteomes" id="UP000814128"/>
    </source>
</evidence>
<reference evidence="1" key="2">
    <citation type="journal article" date="2022" name="New Phytol.">
        <title>Evolutionary transition to the ectomycorrhizal habit in the genomes of a hyperdiverse lineage of mushroom-forming fungi.</title>
        <authorList>
            <person name="Looney B."/>
            <person name="Miyauchi S."/>
            <person name="Morin E."/>
            <person name="Drula E."/>
            <person name="Courty P.E."/>
            <person name="Kohler A."/>
            <person name="Kuo A."/>
            <person name="LaButti K."/>
            <person name="Pangilinan J."/>
            <person name="Lipzen A."/>
            <person name="Riley R."/>
            <person name="Andreopoulos W."/>
            <person name="He G."/>
            <person name="Johnson J."/>
            <person name="Nolan M."/>
            <person name="Tritt A."/>
            <person name="Barry K.W."/>
            <person name="Grigoriev I.V."/>
            <person name="Nagy L.G."/>
            <person name="Hibbett D."/>
            <person name="Henrissat B."/>
            <person name="Matheny P.B."/>
            <person name="Labbe J."/>
            <person name="Martin F.M."/>
        </authorList>
    </citation>
    <scope>NUCLEOTIDE SEQUENCE</scope>
    <source>
        <strain evidence="1">EC-137</strain>
    </source>
</reference>
<comment type="caution">
    <text evidence="1">The sequence shown here is derived from an EMBL/GenBank/DDBJ whole genome shotgun (WGS) entry which is preliminary data.</text>
</comment>
<evidence type="ECO:0000313" key="1">
    <source>
        <dbReference type="EMBL" id="KAI0028368.1"/>
    </source>
</evidence>
<gene>
    <name evidence="1" type="ORF">K488DRAFT_89815</name>
</gene>
<sequence length="351" mass="38656">MSSPIDIRLSFGQVLIGAILGSVFYGTVLLQTGLYFGSTRRNDVRNNVLVVVLNLLELFAWILEVYCVWWYFVLNYANPEALGNLNWSLSLDPFINYTITLIGQMFFVEKIWILGKSHLLGIVLTVLALSGWATGIAIGILTFIQHTTGSTQINNINYFSKAAETLVELLIAICMVFLLRKMRTGIQKSDQILNNLIIFMLSRGIVVCIVQIIYTGTSFTSTLIWIAPHFCIGKLATNAVLASLNVRELVKIGFGRKGLSASATEDNDIVMSSGPSARLPAVSMEPIEFGPVRSDISTQSDAERDRNTKADGNDLTMYSAHSIDRVTSAGHRIRARGVNITVIALVVALEF</sequence>
<dbReference type="Proteomes" id="UP000814128">
    <property type="component" value="Unassembled WGS sequence"/>
</dbReference>
<proteinExistence type="predicted"/>
<dbReference type="EMBL" id="MU273760">
    <property type="protein sequence ID" value="KAI0028368.1"/>
    <property type="molecule type" value="Genomic_DNA"/>
</dbReference>
<organism evidence="1 2">
    <name type="scientific">Vararia minispora EC-137</name>
    <dbReference type="NCBI Taxonomy" id="1314806"/>
    <lineage>
        <taxon>Eukaryota</taxon>
        <taxon>Fungi</taxon>
        <taxon>Dikarya</taxon>
        <taxon>Basidiomycota</taxon>
        <taxon>Agaricomycotina</taxon>
        <taxon>Agaricomycetes</taxon>
        <taxon>Russulales</taxon>
        <taxon>Lachnocladiaceae</taxon>
        <taxon>Vararia</taxon>
    </lineage>
</organism>
<accession>A0ACB8Q9U6</accession>
<protein>
    <submittedName>
        <fullName evidence="1">Uncharacterized protein</fullName>
    </submittedName>
</protein>
<keyword evidence="2" id="KW-1185">Reference proteome</keyword>
<reference evidence="1" key="1">
    <citation type="submission" date="2021-02" db="EMBL/GenBank/DDBJ databases">
        <authorList>
            <consortium name="DOE Joint Genome Institute"/>
            <person name="Ahrendt S."/>
            <person name="Looney B.P."/>
            <person name="Miyauchi S."/>
            <person name="Morin E."/>
            <person name="Drula E."/>
            <person name="Courty P.E."/>
            <person name="Chicoki N."/>
            <person name="Fauchery L."/>
            <person name="Kohler A."/>
            <person name="Kuo A."/>
            <person name="Labutti K."/>
            <person name="Pangilinan J."/>
            <person name="Lipzen A."/>
            <person name="Riley R."/>
            <person name="Andreopoulos W."/>
            <person name="He G."/>
            <person name="Johnson J."/>
            <person name="Barry K.W."/>
            <person name="Grigoriev I.V."/>
            <person name="Nagy L."/>
            <person name="Hibbett D."/>
            <person name="Henrissat B."/>
            <person name="Matheny P.B."/>
            <person name="Labbe J."/>
            <person name="Martin F."/>
        </authorList>
    </citation>
    <scope>NUCLEOTIDE SEQUENCE</scope>
    <source>
        <strain evidence="1">EC-137</strain>
    </source>
</reference>
<name>A0ACB8Q9U6_9AGAM</name>